<sequence>MAFRPAIRSGSTAQIDVTSTSALDRFLRSARRGFLVGVDERESTPQLFVIDAANARRARATSPGRSVIELPAAHVLDDLTYGLLWSLVQFDDGLLADDSALAQEQHALDTYLALPRSAPSRMAMPDLTTAGTQWLGSSFCAQHIMRRLDGLTEPPVFWTREQTGEQAATWLWFQHKIDYLRALSSRFSEGAAPMSRAFCIPESEVSRSDRYERILLLLAISLMELQGIRVDVLPDPEYSEMDGFALIPEQRAVVANWTRTEAIWAVDTVTQRPALRGFREATGEAQAHSVMRGPDPQTRLRALAGYLEIDWAWLVGRCRELRECGTASIVRPRSRHLSVEALDEVFHFFGSLAPDR</sequence>
<evidence type="ECO:0000313" key="1">
    <source>
        <dbReference type="EMBL" id="MCL3999090.1"/>
    </source>
</evidence>
<organism evidence="1 2">
    <name type="scientific">Streptomyces lavenduligriseus</name>
    <dbReference type="NCBI Taxonomy" id="67315"/>
    <lineage>
        <taxon>Bacteria</taxon>
        <taxon>Bacillati</taxon>
        <taxon>Actinomycetota</taxon>
        <taxon>Actinomycetes</taxon>
        <taxon>Kitasatosporales</taxon>
        <taxon>Streptomycetaceae</taxon>
        <taxon>Streptomyces</taxon>
    </lineage>
</organism>
<reference evidence="1 2" key="1">
    <citation type="submission" date="2022-05" db="EMBL/GenBank/DDBJ databases">
        <title>Genome Resource of Streptomyces lavenduligriseus GA1-1, a Strain with Broad-Spectrum Antifungal Activity against Phytopathogenic Fungi.</title>
        <authorList>
            <person name="Qi D."/>
        </authorList>
    </citation>
    <scope>NUCLEOTIDE SEQUENCE [LARGE SCALE GENOMIC DNA]</scope>
    <source>
        <strain evidence="1 2">GA1-1</strain>
    </source>
</reference>
<name>A0ABT0P5S7_9ACTN</name>
<protein>
    <submittedName>
        <fullName evidence="1">Transcriptional regulator, XRE family protein</fullName>
    </submittedName>
</protein>
<comment type="caution">
    <text evidence="1">The sequence shown here is derived from an EMBL/GenBank/DDBJ whole genome shotgun (WGS) entry which is preliminary data.</text>
</comment>
<proteinExistence type="predicted"/>
<gene>
    <name evidence="1" type="ORF">M4438_37340</name>
</gene>
<dbReference type="EMBL" id="JAMCCK010000137">
    <property type="protein sequence ID" value="MCL3999090.1"/>
    <property type="molecule type" value="Genomic_DNA"/>
</dbReference>
<accession>A0ABT0P5S7</accession>
<dbReference type="Proteomes" id="UP001202052">
    <property type="component" value="Unassembled WGS sequence"/>
</dbReference>
<dbReference type="RefSeq" id="WP_249493618.1">
    <property type="nucleotide sequence ID" value="NZ_JAMCCK010000137.1"/>
</dbReference>
<keyword evidence="2" id="KW-1185">Reference proteome</keyword>
<evidence type="ECO:0000313" key="2">
    <source>
        <dbReference type="Proteomes" id="UP001202052"/>
    </source>
</evidence>